<accession>A0AB38F6K4</accession>
<sequence>MTAPYSKLQSEPLSGYERELLAFSVRWEPYGGGDEFIFPHFGIGPALFYRRVLDALRPVRDHQLSPDEQKRLLDFCIRKLDAQYGIGGGADCLVQCEKQ</sequence>
<evidence type="ECO:0008006" key="3">
    <source>
        <dbReference type="Google" id="ProtNLM"/>
    </source>
</evidence>
<dbReference type="AlphaFoldDB" id="A0AB38F6K4"/>
<name>A0AB38F6K4_RHOWR</name>
<dbReference type="RefSeq" id="WP_112298516.1">
    <property type="nucleotide sequence ID" value="NZ_QTTP01000001.1"/>
</dbReference>
<gene>
    <name evidence="1" type="ORF">NCTC13229_00705</name>
</gene>
<reference evidence="1 2" key="1">
    <citation type="submission" date="2018-06" db="EMBL/GenBank/DDBJ databases">
        <authorList>
            <consortium name="Pathogen Informatics"/>
            <person name="Doyle S."/>
        </authorList>
    </citation>
    <scope>NUCLEOTIDE SEQUENCE [LARGE SCALE GENOMIC DNA]</scope>
    <source>
        <strain evidence="1 2">NCTC13229</strain>
    </source>
</reference>
<proteinExistence type="predicted"/>
<evidence type="ECO:0000313" key="1">
    <source>
        <dbReference type="EMBL" id="SPZ35307.1"/>
    </source>
</evidence>
<protein>
    <recommendedName>
        <fullName evidence="3">DUF3263 domain-containing protein</fullName>
    </recommendedName>
</protein>
<dbReference type="Proteomes" id="UP000251211">
    <property type="component" value="Unassembled WGS sequence"/>
</dbReference>
<comment type="caution">
    <text evidence="1">The sequence shown here is derived from an EMBL/GenBank/DDBJ whole genome shotgun (WGS) entry which is preliminary data.</text>
</comment>
<organism evidence="1 2">
    <name type="scientific">Rhodococcus wratislaviensis</name>
    <name type="common">Tsukamurella wratislaviensis</name>
    <dbReference type="NCBI Taxonomy" id="44752"/>
    <lineage>
        <taxon>Bacteria</taxon>
        <taxon>Bacillati</taxon>
        <taxon>Actinomycetota</taxon>
        <taxon>Actinomycetes</taxon>
        <taxon>Mycobacteriales</taxon>
        <taxon>Nocardiaceae</taxon>
        <taxon>Rhodococcus</taxon>
    </lineage>
</organism>
<dbReference type="EMBL" id="UAUI01000001">
    <property type="protein sequence ID" value="SPZ35307.1"/>
    <property type="molecule type" value="Genomic_DNA"/>
</dbReference>
<evidence type="ECO:0000313" key="2">
    <source>
        <dbReference type="Proteomes" id="UP000251211"/>
    </source>
</evidence>